<organism evidence="5 6">
    <name type="scientific">Paracoccus sulfuroxidans</name>
    <dbReference type="NCBI Taxonomy" id="384678"/>
    <lineage>
        <taxon>Bacteria</taxon>
        <taxon>Pseudomonadati</taxon>
        <taxon>Pseudomonadota</taxon>
        <taxon>Alphaproteobacteria</taxon>
        <taxon>Rhodobacterales</taxon>
        <taxon>Paracoccaceae</taxon>
        <taxon>Paracoccus</taxon>
    </lineage>
</organism>
<dbReference type="PANTHER" id="PTHR43685">
    <property type="entry name" value="GLYCOSYLTRANSFERASE"/>
    <property type="match status" value="1"/>
</dbReference>
<comment type="caution">
    <text evidence="5">The sequence shown here is derived from an EMBL/GenBank/DDBJ whole genome shotgun (WGS) entry which is preliminary data.</text>
</comment>
<accession>A0A562NUI2</accession>
<proteinExistence type="inferred from homology"/>
<dbReference type="PANTHER" id="PTHR43685:SF5">
    <property type="entry name" value="GLYCOSYLTRANSFERASE EPSE-RELATED"/>
    <property type="match status" value="1"/>
</dbReference>
<dbReference type="InterPro" id="IPR029044">
    <property type="entry name" value="Nucleotide-diphossugar_trans"/>
</dbReference>
<keyword evidence="3 5" id="KW-0808">Transferase</keyword>
<keyword evidence="6" id="KW-1185">Reference proteome</keyword>
<dbReference type="InterPro" id="IPR050834">
    <property type="entry name" value="Glycosyltransf_2"/>
</dbReference>
<dbReference type="AlphaFoldDB" id="A0A562NUI2"/>
<dbReference type="SUPFAM" id="SSF53448">
    <property type="entry name" value="Nucleotide-diphospho-sugar transferases"/>
    <property type="match status" value="1"/>
</dbReference>
<keyword evidence="2" id="KW-0328">Glycosyltransferase</keyword>
<dbReference type="Proteomes" id="UP000316225">
    <property type="component" value="Unassembled WGS sequence"/>
</dbReference>
<reference evidence="5 6" key="1">
    <citation type="journal article" date="2015" name="Stand. Genomic Sci.">
        <title>Genomic Encyclopedia of Bacterial and Archaeal Type Strains, Phase III: the genomes of soil and plant-associated and newly described type strains.</title>
        <authorList>
            <person name="Whitman W.B."/>
            <person name="Woyke T."/>
            <person name="Klenk H.P."/>
            <person name="Zhou Y."/>
            <person name="Lilburn T.G."/>
            <person name="Beck B.J."/>
            <person name="De Vos P."/>
            <person name="Vandamme P."/>
            <person name="Eisen J.A."/>
            <person name="Garrity G."/>
            <person name="Hugenholtz P."/>
            <person name="Kyrpides N.C."/>
        </authorList>
    </citation>
    <scope>NUCLEOTIDE SEQUENCE [LARGE SCALE GENOMIC DNA]</scope>
    <source>
        <strain evidence="5 6">CGMCC 1.5364</strain>
    </source>
</reference>
<evidence type="ECO:0000313" key="5">
    <source>
        <dbReference type="EMBL" id="TWI35741.1"/>
    </source>
</evidence>
<name>A0A562NUI2_9RHOB</name>
<protein>
    <submittedName>
        <fullName evidence="5">Glycosyl transferase family 2</fullName>
    </submittedName>
</protein>
<dbReference type="RefSeq" id="WP_158637479.1">
    <property type="nucleotide sequence ID" value="NZ_VLKU01000003.1"/>
</dbReference>
<feature type="domain" description="Glycosyltransferase 2-like" evidence="4">
    <location>
        <begin position="7"/>
        <end position="134"/>
    </location>
</feature>
<sequence length="313" mass="33857">MHPPITIALATYNGSPFLREQLASIAAQSDDGWNLLVSDDGSTDGTLDMIAEFGASQPAHKLRVIDGPRKGATRNFLHLIGQADPDGWFAFCDQDDVWRPEKLALAARYLEGRDGPAVYAARTTICDESLNVLTPAPHYARGLHFRNALIQACMPGNTIVANSAALRLMQKAAPYAAAANVVSHDWWTYQLMSAAGAQITRDAAQVLFYRQHPGNLMGRNDTSRAKAARLSMLFDGTFAGWIGQNQDALAPVAELMTAENRVLFGRFDAAVRSNGAVTAAAFLQMGLYRQTRAGTAALMAAALAGRLRQPREI</sequence>
<dbReference type="Gene3D" id="3.90.550.10">
    <property type="entry name" value="Spore Coat Polysaccharide Biosynthesis Protein SpsA, Chain A"/>
    <property type="match status" value="1"/>
</dbReference>
<evidence type="ECO:0000256" key="3">
    <source>
        <dbReference type="ARBA" id="ARBA00022679"/>
    </source>
</evidence>
<dbReference type="InterPro" id="IPR001173">
    <property type="entry name" value="Glyco_trans_2-like"/>
</dbReference>
<comment type="similarity">
    <text evidence="1">Belongs to the glycosyltransferase 2 family.</text>
</comment>
<dbReference type="GO" id="GO:0016757">
    <property type="term" value="F:glycosyltransferase activity"/>
    <property type="evidence" value="ECO:0007669"/>
    <property type="project" value="UniProtKB-KW"/>
</dbReference>
<evidence type="ECO:0000256" key="1">
    <source>
        <dbReference type="ARBA" id="ARBA00006739"/>
    </source>
</evidence>
<evidence type="ECO:0000313" key="6">
    <source>
        <dbReference type="Proteomes" id="UP000316225"/>
    </source>
</evidence>
<gene>
    <name evidence="5" type="ORF">IQ24_01099</name>
</gene>
<dbReference type="OrthoDB" id="9802649at2"/>
<dbReference type="Pfam" id="PF00535">
    <property type="entry name" value="Glycos_transf_2"/>
    <property type="match status" value="1"/>
</dbReference>
<evidence type="ECO:0000256" key="2">
    <source>
        <dbReference type="ARBA" id="ARBA00022676"/>
    </source>
</evidence>
<evidence type="ECO:0000259" key="4">
    <source>
        <dbReference type="Pfam" id="PF00535"/>
    </source>
</evidence>
<dbReference type="EMBL" id="VLKU01000003">
    <property type="protein sequence ID" value="TWI35741.1"/>
    <property type="molecule type" value="Genomic_DNA"/>
</dbReference>